<evidence type="ECO:0000313" key="4">
    <source>
        <dbReference type="Proteomes" id="UP001310022"/>
    </source>
</evidence>
<proteinExistence type="inferred from homology"/>
<dbReference type="Pfam" id="PF00582">
    <property type="entry name" value="Usp"/>
    <property type="match status" value="2"/>
</dbReference>
<dbReference type="Proteomes" id="UP001310022">
    <property type="component" value="Unassembled WGS sequence"/>
</dbReference>
<gene>
    <name evidence="3" type="ORF">PEDI_41960</name>
</gene>
<evidence type="ECO:0000256" key="1">
    <source>
        <dbReference type="ARBA" id="ARBA00008791"/>
    </source>
</evidence>
<dbReference type="EMBL" id="BQKE01000003">
    <property type="protein sequence ID" value="GJM63644.1"/>
    <property type="molecule type" value="Genomic_DNA"/>
</dbReference>
<dbReference type="InterPro" id="IPR014729">
    <property type="entry name" value="Rossmann-like_a/b/a_fold"/>
</dbReference>
<dbReference type="InterPro" id="IPR006016">
    <property type="entry name" value="UspA"/>
</dbReference>
<dbReference type="PANTHER" id="PTHR46268">
    <property type="entry name" value="STRESS RESPONSE PROTEIN NHAX"/>
    <property type="match status" value="1"/>
</dbReference>
<name>A0AAN4W0V4_9BACT</name>
<feature type="domain" description="UspA" evidence="2">
    <location>
        <begin position="4"/>
        <end position="117"/>
    </location>
</feature>
<dbReference type="Gene3D" id="3.40.50.620">
    <property type="entry name" value="HUPs"/>
    <property type="match status" value="2"/>
</dbReference>
<evidence type="ECO:0000259" key="2">
    <source>
        <dbReference type="Pfam" id="PF00582"/>
    </source>
</evidence>
<protein>
    <recommendedName>
        <fullName evidence="2">UspA domain-containing protein</fullName>
    </recommendedName>
</protein>
<feature type="domain" description="UspA" evidence="2">
    <location>
        <begin position="148"/>
        <end position="283"/>
    </location>
</feature>
<sequence length="306" mass="35521">MDKFKRVIVGLDFSTSDAVVLSALDKLQAIFNFDSIHLLHIIRDLNHPHYGNTERNGIPLDEFLKKKMREEVSKFYEGDPTVLDFMVKEGELREEFLKWQKVKNADLLVFGRKKGIKETNLYGILNLAPCSILFIPPVCDFNQLEYFMLPVDGGEESKLAIEFTKYLRNNSSHGQDFKVEILNAYTLPQGYSFSGKSAKEFAQIMKENEQKLLDKFLHDNHFEKDVNKLTQKYVADWADLVRDLSTYINESDCHAVVMGTQARTKLTRFLMGSRTKDLLENVKDKIIFVVKDKKKTFDMVDFFFKI</sequence>
<reference evidence="3 4" key="1">
    <citation type="submission" date="2021-12" db="EMBL/GenBank/DDBJ databases">
        <title>Genome sequencing of bacteria with rrn-lacking chromosome and rrn-plasmid.</title>
        <authorList>
            <person name="Anda M."/>
            <person name="Iwasaki W."/>
        </authorList>
    </citation>
    <scope>NUCLEOTIDE SEQUENCE [LARGE SCALE GENOMIC DNA]</scope>
    <source>
        <strain evidence="3 4">NBRC 15940</strain>
    </source>
</reference>
<keyword evidence="4" id="KW-1185">Reference proteome</keyword>
<dbReference type="CDD" id="cd00293">
    <property type="entry name" value="USP-like"/>
    <property type="match status" value="1"/>
</dbReference>
<comment type="similarity">
    <text evidence="1">Belongs to the universal stress protein A family.</text>
</comment>
<evidence type="ECO:0000313" key="3">
    <source>
        <dbReference type="EMBL" id="GJM63644.1"/>
    </source>
</evidence>
<dbReference type="PANTHER" id="PTHR46268:SF6">
    <property type="entry name" value="UNIVERSAL STRESS PROTEIN UP12"/>
    <property type="match status" value="1"/>
</dbReference>
<comment type="caution">
    <text evidence="3">The sequence shown here is derived from an EMBL/GenBank/DDBJ whole genome shotgun (WGS) entry which is preliminary data.</text>
</comment>
<organism evidence="3 4">
    <name type="scientific">Persicobacter diffluens</name>
    <dbReference type="NCBI Taxonomy" id="981"/>
    <lineage>
        <taxon>Bacteria</taxon>
        <taxon>Pseudomonadati</taxon>
        <taxon>Bacteroidota</taxon>
        <taxon>Cytophagia</taxon>
        <taxon>Cytophagales</taxon>
        <taxon>Persicobacteraceae</taxon>
        <taxon>Persicobacter</taxon>
    </lineage>
</organism>
<dbReference type="AlphaFoldDB" id="A0AAN4W0V4"/>
<accession>A0AAN4W0V4</accession>
<dbReference type="SUPFAM" id="SSF52402">
    <property type="entry name" value="Adenine nucleotide alpha hydrolases-like"/>
    <property type="match status" value="2"/>
</dbReference>
<dbReference type="RefSeq" id="WP_338238783.1">
    <property type="nucleotide sequence ID" value="NZ_BQKE01000003.1"/>
</dbReference>